<dbReference type="InterPro" id="IPR008802">
    <property type="entry name" value="REF"/>
</dbReference>
<accession>A0A2P5XDL2</accession>
<organism evidence="2 3">
    <name type="scientific">Gossypium barbadense</name>
    <name type="common">Sea Island cotton</name>
    <name type="synonym">Hibiscus barbadensis</name>
    <dbReference type="NCBI Taxonomy" id="3634"/>
    <lineage>
        <taxon>Eukaryota</taxon>
        <taxon>Viridiplantae</taxon>
        <taxon>Streptophyta</taxon>
        <taxon>Embryophyta</taxon>
        <taxon>Tracheophyta</taxon>
        <taxon>Spermatophyta</taxon>
        <taxon>Magnoliopsida</taxon>
        <taxon>eudicotyledons</taxon>
        <taxon>Gunneridae</taxon>
        <taxon>Pentapetalae</taxon>
        <taxon>rosids</taxon>
        <taxon>malvids</taxon>
        <taxon>Malvales</taxon>
        <taxon>Malvaceae</taxon>
        <taxon>Malvoideae</taxon>
        <taxon>Gossypium</taxon>
    </lineage>
</organism>
<dbReference type="OrthoDB" id="1905464at2759"/>
<evidence type="ECO:0000313" key="2">
    <source>
        <dbReference type="EMBL" id="PPS01411.1"/>
    </source>
</evidence>
<sequence length="280" mass="31116">MAQGDSNFQQDMAKEEEEQRLKYLEFVQVAAVHAALCFTNLYLYAKERSGPLKPSVETVEGTVKCVVGPVYDKYHDVPVEFLKFVDSKAMTISKFCVHDFEIEILGWCWGNWHLENAFQKCDSKLVGESVTKLDRRVPPVIKQVSTEAISAAQKAPEVARGVASEVHRAGVVNTASGLAKSVYTKYEPTAKQLYAKYEPKAEQCAVSAWRKLNKLPLFPQVASVVVPTAAYCSDKYNETVVSSAEKGYKIASYLPLVPTEKIAKVFGEQTTEMEPLVSES</sequence>
<protein>
    <submittedName>
        <fullName evidence="2">Uncharacterized protein</fullName>
    </submittedName>
</protein>
<evidence type="ECO:0000313" key="3">
    <source>
        <dbReference type="Proteomes" id="UP000239757"/>
    </source>
</evidence>
<proteinExistence type="inferred from homology"/>
<dbReference type="Proteomes" id="UP000239757">
    <property type="component" value="Unassembled WGS sequence"/>
</dbReference>
<dbReference type="EMBL" id="KZ665116">
    <property type="protein sequence ID" value="PPS01411.1"/>
    <property type="molecule type" value="Genomic_DNA"/>
</dbReference>
<gene>
    <name evidence="2" type="ORF">GOBAR_AA19249</name>
</gene>
<comment type="similarity">
    <text evidence="1">Belongs to the REF/SRPP family.</text>
</comment>
<name>A0A2P5XDL2_GOSBA</name>
<evidence type="ECO:0000256" key="1">
    <source>
        <dbReference type="ARBA" id="ARBA00009737"/>
    </source>
</evidence>
<dbReference type="AlphaFoldDB" id="A0A2P5XDL2"/>
<dbReference type="Pfam" id="PF05755">
    <property type="entry name" value="REF"/>
    <property type="match status" value="2"/>
</dbReference>
<reference evidence="2 3" key="1">
    <citation type="submission" date="2015-01" db="EMBL/GenBank/DDBJ databases">
        <title>Genome of allotetraploid Gossypium barbadense reveals genomic plasticity and fiber elongation in cotton evolution.</title>
        <authorList>
            <person name="Chen X."/>
            <person name="Liu X."/>
            <person name="Zhao B."/>
            <person name="Zheng H."/>
            <person name="Hu Y."/>
            <person name="Lu G."/>
            <person name="Yang C."/>
            <person name="Chen J."/>
            <person name="Shan C."/>
            <person name="Zhang L."/>
            <person name="Zhou Y."/>
            <person name="Wang L."/>
            <person name="Guo W."/>
            <person name="Bai Y."/>
            <person name="Ruan J."/>
            <person name="Shangguan X."/>
            <person name="Mao Y."/>
            <person name="Jiang J."/>
            <person name="Zhu Y."/>
            <person name="Lei J."/>
            <person name="Kang H."/>
            <person name="Chen S."/>
            <person name="He X."/>
            <person name="Wang R."/>
            <person name="Wang Y."/>
            <person name="Chen J."/>
            <person name="Wang L."/>
            <person name="Yu S."/>
            <person name="Wang B."/>
            <person name="Wei J."/>
            <person name="Song S."/>
            <person name="Lu X."/>
            <person name="Gao Z."/>
            <person name="Gu W."/>
            <person name="Deng X."/>
            <person name="Ma D."/>
            <person name="Wang S."/>
            <person name="Liang W."/>
            <person name="Fang L."/>
            <person name="Cai C."/>
            <person name="Zhu X."/>
            <person name="Zhou B."/>
            <person name="Zhang Y."/>
            <person name="Chen Z."/>
            <person name="Xu S."/>
            <person name="Zhu R."/>
            <person name="Wang S."/>
            <person name="Zhang T."/>
            <person name="Zhao G."/>
        </authorList>
    </citation>
    <scope>NUCLEOTIDE SEQUENCE [LARGE SCALE GENOMIC DNA]</scope>
    <source>
        <strain evidence="3">cv. Xinhai21</strain>
        <tissue evidence="2">Leaf</tissue>
    </source>
</reference>
<dbReference type="PANTHER" id="PTHR33732:SF9">
    <property type="entry name" value="REF_SRPP-LIKE PROTEIN OS05G0151300_LOC_OS05G05940"/>
    <property type="match status" value="1"/>
</dbReference>
<dbReference type="PANTHER" id="PTHR33732">
    <property type="entry name" value="REF/SRPP-LIKE PROTEIN OS05G0151300/LOC_OS05G05940"/>
    <property type="match status" value="1"/>
</dbReference>